<keyword evidence="3 5" id="KW-1133">Transmembrane helix</keyword>
<organism evidence="7">
    <name type="scientific">marine sediment metagenome</name>
    <dbReference type="NCBI Taxonomy" id="412755"/>
    <lineage>
        <taxon>unclassified sequences</taxon>
        <taxon>metagenomes</taxon>
        <taxon>ecological metagenomes</taxon>
    </lineage>
</organism>
<reference evidence="7" key="1">
    <citation type="journal article" date="2014" name="Front. Microbiol.">
        <title>High frequency of phylogenetically diverse reductive dehalogenase-homologous genes in deep subseafloor sedimentary metagenomes.</title>
        <authorList>
            <person name="Kawai M."/>
            <person name="Futagami T."/>
            <person name="Toyoda A."/>
            <person name="Takaki Y."/>
            <person name="Nishi S."/>
            <person name="Hori S."/>
            <person name="Arai W."/>
            <person name="Tsubouchi T."/>
            <person name="Morono Y."/>
            <person name="Uchiyama I."/>
            <person name="Ito T."/>
            <person name="Fujiyama A."/>
            <person name="Inagaki F."/>
            <person name="Takami H."/>
        </authorList>
    </citation>
    <scope>NUCLEOTIDE SEQUENCE</scope>
    <source>
        <strain evidence="7">Expedition CK06-06</strain>
    </source>
</reference>
<dbReference type="Pfam" id="PF12698">
    <property type="entry name" value="ABC2_membrane_3"/>
    <property type="match status" value="1"/>
</dbReference>
<protein>
    <recommendedName>
        <fullName evidence="6">ABC-2 type transporter transmembrane domain-containing protein</fullName>
    </recommendedName>
</protein>
<feature type="transmembrane region" description="Helical" evidence="5">
    <location>
        <begin position="33"/>
        <end position="55"/>
    </location>
</feature>
<sequence length="261" mass="27937">ETVYRIEAPLDLVTTRLTETGEVATEQGGYGNVIIPAIFGLLLALSLQASSMYLVEGLGDEKESRLIEVLLSSVSPRQLLTGKVLGLGAAGLVQVVVWLASLPLLLNLASSTIGGFFSTIQLPANFLVLGIVYFFLGYLLFAALAAGVGAISPSAREGQPLVLIYALLAFVPLWFVSLLFVFPNSPIWTVLTIFPITAPIAVMLRLGVTGIAAWELATSLAVMVLSIIGALALSVKAFRVYLLMYGKRPSWREIIQNLRSG</sequence>
<keyword evidence="2 5" id="KW-0812">Transmembrane</keyword>
<name>X0RJD0_9ZZZZ</name>
<evidence type="ECO:0000259" key="6">
    <source>
        <dbReference type="Pfam" id="PF12698"/>
    </source>
</evidence>
<dbReference type="GO" id="GO:0140359">
    <property type="term" value="F:ABC-type transporter activity"/>
    <property type="evidence" value="ECO:0007669"/>
    <property type="project" value="InterPro"/>
</dbReference>
<gene>
    <name evidence="7" type="ORF">S01H1_17064</name>
</gene>
<feature type="transmembrane region" description="Helical" evidence="5">
    <location>
        <begin position="84"/>
        <end position="106"/>
    </location>
</feature>
<feature type="domain" description="ABC-2 type transporter transmembrane" evidence="6">
    <location>
        <begin position="20"/>
        <end position="235"/>
    </location>
</feature>
<dbReference type="AlphaFoldDB" id="X0RJD0"/>
<feature type="transmembrane region" description="Helical" evidence="5">
    <location>
        <begin position="187"/>
        <end position="208"/>
    </location>
</feature>
<feature type="transmembrane region" description="Helical" evidence="5">
    <location>
        <begin position="162"/>
        <end position="181"/>
    </location>
</feature>
<comment type="caution">
    <text evidence="7">The sequence shown here is derived from an EMBL/GenBank/DDBJ whole genome shotgun (WGS) entry which is preliminary data.</text>
</comment>
<dbReference type="InterPro" id="IPR013525">
    <property type="entry name" value="ABC2_TM"/>
</dbReference>
<evidence type="ECO:0000256" key="1">
    <source>
        <dbReference type="ARBA" id="ARBA00004141"/>
    </source>
</evidence>
<feature type="transmembrane region" description="Helical" evidence="5">
    <location>
        <begin position="126"/>
        <end position="150"/>
    </location>
</feature>
<evidence type="ECO:0000256" key="4">
    <source>
        <dbReference type="ARBA" id="ARBA00023136"/>
    </source>
</evidence>
<evidence type="ECO:0000256" key="2">
    <source>
        <dbReference type="ARBA" id="ARBA00022692"/>
    </source>
</evidence>
<dbReference type="EMBL" id="BARS01009017">
    <property type="protein sequence ID" value="GAF68903.1"/>
    <property type="molecule type" value="Genomic_DNA"/>
</dbReference>
<evidence type="ECO:0000256" key="5">
    <source>
        <dbReference type="SAM" id="Phobius"/>
    </source>
</evidence>
<proteinExistence type="predicted"/>
<comment type="subcellular location">
    <subcellularLocation>
        <location evidence="1">Membrane</location>
        <topology evidence="1">Multi-pass membrane protein</topology>
    </subcellularLocation>
</comment>
<evidence type="ECO:0000313" key="7">
    <source>
        <dbReference type="EMBL" id="GAF68903.1"/>
    </source>
</evidence>
<accession>X0RJD0</accession>
<evidence type="ECO:0000256" key="3">
    <source>
        <dbReference type="ARBA" id="ARBA00022989"/>
    </source>
</evidence>
<feature type="transmembrane region" description="Helical" evidence="5">
    <location>
        <begin position="220"/>
        <end position="242"/>
    </location>
</feature>
<feature type="non-terminal residue" evidence="7">
    <location>
        <position position="1"/>
    </location>
</feature>
<dbReference type="GO" id="GO:0016020">
    <property type="term" value="C:membrane"/>
    <property type="evidence" value="ECO:0007669"/>
    <property type="project" value="UniProtKB-SubCell"/>
</dbReference>
<keyword evidence="4 5" id="KW-0472">Membrane</keyword>